<keyword evidence="2" id="KW-1133">Transmembrane helix</keyword>
<feature type="transmembrane region" description="Helical" evidence="2">
    <location>
        <begin position="216"/>
        <end position="235"/>
    </location>
</feature>
<dbReference type="EMBL" id="CP020569">
    <property type="protein sequence ID" value="ARF53194.1"/>
    <property type="molecule type" value="Genomic_DNA"/>
</dbReference>
<feature type="transmembrane region" description="Helical" evidence="2">
    <location>
        <begin position="364"/>
        <end position="385"/>
    </location>
</feature>
<dbReference type="STRING" id="553510.B1H19_02520"/>
<evidence type="ECO:0000313" key="4">
    <source>
        <dbReference type="Proteomes" id="UP000192726"/>
    </source>
</evidence>
<dbReference type="Pfam" id="PF09586">
    <property type="entry name" value="YfhO"/>
    <property type="match status" value="2"/>
</dbReference>
<feature type="transmembrane region" description="Helical" evidence="2">
    <location>
        <begin position="305"/>
        <end position="324"/>
    </location>
</feature>
<feature type="transmembrane region" description="Helical" evidence="2">
    <location>
        <begin position="336"/>
        <end position="358"/>
    </location>
</feature>
<feature type="transmembrane region" description="Helical" evidence="2">
    <location>
        <begin position="447"/>
        <end position="466"/>
    </location>
</feature>
<feature type="transmembrane region" description="Helical" evidence="2">
    <location>
        <begin position="123"/>
        <end position="147"/>
    </location>
</feature>
<evidence type="ECO:0000313" key="3">
    <source>
        <dbReference type="EMBL" id="ARF53194.1"/>
    </source>
</evidence>
<feature type="transmembrane region" description="Helical" evidence="2">
    <location>
        <begin position="247"/>
        <end position="272"/>
    </location>
</feature>
<gene>
    <name evidence="3" type="ORF">B1H19_02520</name>
</gene>
<feature type="region of interest" description="Disordered" evidence="1">
    <location>
        <begin position="849"/>
        <end position="876"/>
    </location>
</feature>
<feature type="transmembrane region" description="Helical" evidence="2">
    <location>
        <begin position="28"/>
        <end position="50"/>
    </location>
</feature>
<feature type="transmembrane region" description="Helical" evidence="2">
    <location>
        <begin position="93"/>
        <end position="116"/>
    </location>
</feature>
<dbReference type="PANTHER" id="PTHR38454:SF1">
    <property type="entry name" value="INTEGRAL MEMBRANE PROTEIN"/>
    <property type="match status" value="1"/>
</dbReference>
<protein>
    <recommendedName>
        <fullName evidence="5">YfhO family protein</fullName>
    </recommendedName>
</protein>
<evidence type="ECO:0008006" key="5">
    <source>
        <dbReference type="Google" id="ProtNLM"/>
    </source>
</evidence>
<proteinExistence type="predicted"/>
<feature type="compositionally biased region" description="Polar residues" evidence="1">
    <location>
        <begin position="867"/>
        <end position="876"/>
    </location>
</feature>
<organism evidence="3 4">
    <name type="scientific">Streptomyces gilvosporeus</name>
    <dbReference type="NCBI Taxonomy" id="553510"/>
    <lineage>
        <taxon>Bacteria</taxon>
        <taxon>Bacillati</taxon>
        <taxon>Actinomycetota</taxon>
        <taxon>Actinomycetes</taxon>
        <taxon>Kitasatosporales</taxon>
        <taxon>Streptomycetaceae</taxon>
        <taxon>Streptomyces</taxon>
    </lineage>
</organism>
<sequence>MTVAAEAEGEKEATRGVRRAGRGAETGGAILAAVLAMAAYCIGSAGHGIYPFGPRGRAINDLGNQFVPLHAHLWDLVHGAGGGDLFLNWNSGFGVPFLADFFTYLAYPFSWLVLLFARSAVDLPVFLGELLCIGSAAALMTGFLGRLRPGSPWLRAQLGAGYGVCAWALNDASADPMWLWGLAALPLLCTVMDWALQRRRWVTGCLLVAVCWYGNFYTAAMASLCAILVLLARMLMAGQCRASLRILLRAGSTLVVGVALAAPVLLVCGAASRDSQTPQPRAYHRVNPFDFLAQLLPAGRSPHSVPYMAIGMLGLVLLLSLPFLRAVPLRERCAWLGLIAVVAASFAWKPTVLLWHGLALPNGSHYRAAFVLSALMTMAAWSALARRPGPPPLLGGSVLLLVLALITASRPGVHRYTWISLAVVGTGTVSALLALHLTRGRRLPTRAVGAALAALVLLGSALSAYASTVLRDQMRFYAPHPTMNAQSEAARTAVLVASIWPVGRSDPGPHQFADNDPLLVGGQGGSYYSSYVPAGTAHTLRALGLGWYMHGRHLLSPGDDGSRALFGITSYLAASRPTHSGFVQRRTGPAAPLVTVHPADTTGPRHADNPFALQNLLLKDAVWNVPVPVPLSRAGVPAPVRDSQGWSVPAAPRDAPQPALAVRCPVGSKVYLDAPWFAGRVHAPDTHVLLRGAREKTSNRLQPLGTVPASGSLAVAFSATTAQTLPPAPVGCLSPSALAHAASRLRTTGAITVTAGRHTMSARLPRASSGTAVFAITAVPGWSCSVDGAAALPGNSYHGLLAAPLGSGATKVSCSYWPPGLTPGLAVTAAALLTLIVVSTACRLQRPTAGTASGTLAPRTRRRATADQQSGHARGR</sequence>
<keyword evidence="4" id="KW-1185">Reference proteome</keyword>
<dbReference type="KEGG" id="sgv:B1H19_02520"/>
<dbReference type="AlphaFoldDB" id="A0A1V0TJU3"/>
<dbReference type="OrthoDB" id="9815466at2"/>
<name>A0A1V0TJU3_9ACTN</name>
<dbReference type="Proteomes" id="UP000192726">
    <property type="component" value="Chromosome"/>
</dbReference>
<reference evidence="3 4" key="1">
    <citation type="submission" date="2017-04" db="EMBL/GenBank/DDBJ databases">
        <title>Complete Genome Sequence of Streptomyces gilvosporeus F607, a Capable Producer of Natamycin.</title>
        <authorList>
            <person name="Zong G."/>
            <person name="Zhong C."/>
            <person name="Fu J."/>
            <person name="Qin R."/>
            <person name="Cao G."/>
        </authorList>
    </citation>
    <scope>NUCLEOTIDE SEQUENCE [LARGE SCALE GENOMIC DNA]</scope>
    <source>
        <strain evidence="3 4">F607</strain>
    </source>
</reference>
<keyword evidence="2" id="KW-0472">Membrane</keyword>
<keyword evidence="2" id="KW-0812">Transmembrane</keyword>
<accession>A0A1V0TJU3</accession>
<evidence type="ECO:0000256" key="1">
    <source>
        <dbReference type="SAM" id="MobiDB-lite"/>
    </source>
</evidence>
<dbReference type="InterPro" id="IPR018580">
    <property type="entry name" value="Uncharacterised_YfhO"/>
</dbReference>
<evidence type="ECO:0000256" key="2">
    <source>
        <dbReference type="SAM" id="Phobius"/>
    </source>
</evidence>
<feature type="transmembrane region" description="Helical" evidence="2">
    <location>
        <begin position="416"/>
        <end position="435"/>
    </location>
</feature>
<dbReference type="PANTHER" id="PTHR38454">
    <property type="entry name" value="INTEGRAL MEMBRANE PROTEIN-RELATED"/>
    <property type="match status" value="1"/>
</dbReference>
<feature type="transmembrane region" description="Helical" evidence="2">
    <location>
        <begin position="392"/>
        <end position="410"/>
    </location>
</feature>